<sequence length="54" mass="5775">MKKVITVFLMSLITILMAGLVYGALSCTFDQTATAVGTESTYIKGEQNLSVTIT</sequence>
<dbReference type="PROSITE" id="PS51257">
    <property type="entry name" value="PROKAR_LIPOPROTEIN"/>
    <property type="match status" value="1"/>
</dbReference>
<protein>
    <submittedName>
        <fullName evidence="1">Uncharacterized protein</fullName>
    </submittedName>
</protein>
<name>X0UE89_9ZZZZ</name>
<gene>
    <name evidence="1" type="ORF">S01H1_26953</name>
</gene>
<dbReference type="EMBL" id="BARS01016375">
    <property type="protein sequence ID" value="GAF86805.1"/>
    <property type="molecule type" value="Genomic_DNA"/>
</dbReference>
<dbReference type="AlphaFoldDB" id="X0UE89"/>
<evidence type="ECO:0000313" key="1">
    <source>
        <dbReference type="EMBL" id="GAF86805.1"/>
    </source>
</evidence>
<proteinExistence type="predicted"/>
<comment type="caution">
    <text evidence="1">The sequence shown here is derived from an EMBL/GenBank/DDBJ whole genome shotgun (WGS) entry which is preliminary data.</text>
</comment>
<organism evidence="1">
    <name type="scientific">marine sediment metagenome</name>
    <dbReference type="NCBI Taxonomy" id="412755"/>
    <lineage>
        <taxon>unclassified sequences</taxon>
        <taxon>metagenomes</taxon>
        <taxon>ecological metagenomes</taxon>
    </lineage>
</organism>
<feature type="non-terminal residue" evidence="1">
    <location>
        <position position="54"/>
    </location>
</feature>
<accession>X0UE89</accession>
<reference evidence="1" key="1">
    <citation type="journal article" date="2014" name="Front. Microbiol.">
        <title>High frequency of phylogenetically diverse reductive dehalogenase-homologous genes in deep subseafloor sedimentary metagenomes.</title>
        <authorList>
            <person name="Kawai M."/>
            <person name="Futagami T."/>
            <person name="Toyoda A."/>
            <person name="Takaki Y."/>
            <person name="Nishi S."/>
            <person name="Hori S."/>
            <person name="Arai W."/>
            <person name="Tsubouchi T."/>
            <person name="Morono Y."/>
            <person name="Uchiyama I."/>
            <person name="Ito T."/>
            <person name="Fujiyama A."/>
            <person name="Inagaki F."/>
            <person name="Takami H."/>
        </authorList>
    </citation>
    <scope>NUCLEOTIDE SEQUENCE</scope>
    <source>
        <strain evidence="1">Expedition CK06-06</strain>
    </source>
</reference>